<dbReference type="GO" id="GO:0004519">
    <property type="term" value="F:endonuclease activity"/>
    <property type="evidence" value="ECO:0007669"/>
    <property type="project" value="InterPro"/>
</dbReference>
<dbReference type="AlphaFoldDB" id="A0A2P1M553"/>
<geneLocation type="mitochondrion" evidence="2"/>
<gene>
    <name evidence="2" type="primary">ORF14</name>
</gene>
<evidence type="ECO:0000313" key="2">
    <source>
        <dbReference type="EMBL" id="AVP25187.1"/>
    </source>
</evidence>
<dbReference type="EMBL" id="MG720572">
    <property type="protein sequence ID" value="AVP25187.1"/>
    <property type="molecule type" value="Genomic_DNA"/>
</dbReference>
<feature type="domain" description="Homing endonuclease LAGLIDADG" evidence="1">
    <location>
        <begin position="203"/>
        <end position="289"/>
    </location>
</feature>
<reference evidence="2" key="1">
    <citation type="journal article" date="2018" name="Mol. Ecol.">
        <title>Reductions in Complexity of Mitochondrial Genomes in Lichen-Forming Fungi Shed Light on Genome Architecture of Obligate Symbioses.</title>
        <authorList>
            <person name="Pogoda C.S."/>
            <person name="Keepers K.G."/>
            <person name="Lendemer J.C."/>
            <person name="Kane N.C."/>
            <person name="Tripp E.A."/>
        </authorList>
    </citation>
    <scope>NUCLEOTIDE SEQUENCE</scope>
</reference>
<feature type="domain" description="Homing endonuclease LAGLIDADG" evidence="1">
    <location>
        <begin position="97"/>
        <end position="162"/>
    </location>
</feature>
<accession>A0A2P1M553</accession>
<name>A0A2P1M553_9LECA</name>
<organism evidence="2">
    <name type="scientific">Pertusaria plittiana</name>
    <dbReference type="NCBI Taxonomy" id="394545"/>
    <lineage>
        <taxon>Eukaryota</taxon>
        <taxon>Fungi</taxon>
        <taxon>Dikarya</taxon>
        <taxon>Ascomycota</taxon>
        <taxon>Pezizomycotina</taxon>
        <taxon>Lecanoromycetes</taxon>
        <taxon>OSLEUM clade</taxon>
        <taxon>Ostropomycetidae</taxon>
        <taxon>Pertusariales</taxon>
        <taxon>Pertusariaceae</taxon>
        <taxon>Pertusaria</taxon>
    </lineage>
</organism>
<dbReference type="InterPro" id="IPR004860">
    <property type="entry name" value="LAGLIDADG_dom"/>
</dbReference>
<dbReference type="Pfam" id="PF00961">
    <property type="entry name" value="LAGLIDADG_1"/>
    <property type="match status" value="2"/>
</dbReference>
<dbReference type="PANTHER" id="PTHR37520:SF1">
    <property type="entry name" value="INTRON-ENCODED DNA ENDONUCLEASE AI2A-RELATED"/>
    <property type="match status" value="1"/>
</dbReference>
<dbReference type="InterPro" id="IPR027434">
    <property type="entry name" value="Homing_endonucl"/>
</dbReference>
<evidence type="ECO:0000259" key="1">
    <source>
        <dbReference type="Pfam" id="PF00961"/>
    </source>
</evidence>
<dbReference type="SUPFAM" id="SSF55608">
    <property type="entry name" value="Homing endonucleases"/>
    <property type="match status" value="2"/>
</dbReference>
<dbReference type="Gene3D" id="3.10.28.10">
    <property type="entry name" value="Homing endonucleases"/>
    <property type="match status" value="2"/>
</dbReference>
<dbReference type="PANTHER" id="PTHR37520">
    <property type="entry name" value="INTRON-ENCODED DNA ENDONUCLEASE AI2A-RELATED"/>
    <property type="match status" value="1"/>
</dbReference>
<sequence length="324" mass="37440">MNLYLKQTVSEKFRKQVLLILLGTLCVTSFNWGSKVKILLKMNNPQVTKAFYSLVGTSEAIRLLSIFFYKIKGCRSYIGVNHTEKPGGKSKNLNQWLAGLIDGNGTFSLTKKGYASLEITMDIRDEHALYIIKNLYGGSIKLVSGKNALRYCLRHKQGFLALVHDVNGEIRNSYRLMQLNKICLKYKINIIYPDKLVYKNAWLSGFFDADGSITLNKDNQQLAITLTQKTRENLQPLISIYGGFIDIDRTSNRFKWYVSNKEEILDLIEYLKKYPSRSLKKNRLHLIPKYFELIKKGAHKASKDSPLLARSWNLFKDKWNKYEI</sequence>
<proteinExistence type="predicted"/>
<keyword evidence="2" id="KW-0496">Mitochondrion</keyword>
<protein>
    <recommendedName>
        <fullName evidence="1">Homing endonuclease LAGLIDADG domain-containing protein</fullName>
    </recommendedName>
</protein>